<dbReference type="STRING" id="1902579.BHV28_16250"/>
<dbReference type="KEGG" id="thd:BHV28_16250"/>
<dbReference type="AlphaFoldDB" id="A0A1U9JWS6"/>
<sequence length="133" mass="14833">MKEKPGKNIISYIKGHIYFITGCIMLGLAVIGAVLPIIPHTPFLVIAAWCFARSSPRFHRWLHHHPVFGPQLRLWQEKRAISVPVKIITVGGMTAGFIVSYFFLLPPVPLWLTLATAFIMAAIAAFVISRPSQ</sequence>
<keyword evidence="3" id="KW-1185">Reference proteome</keyword>
<evidence type="ECO:0000313" key="3">
    <source>
        <dbReference type="Proteomes" id="UP000188912"/>
    </source>
</evidence>
<dbReference type="PIRSF" id="PIRSF016789">
    <property type="entry name" value="DUF454"/>
    <property type="match status" value="1"/>
</dbReference>
<gene>
    <name evidence="2" type="ORF">BHV28_16250</name>
</gene>
<feature type="transmembrane region" description="Helical" evidence="1">
    <location>
        <begin position="12"/>
        <end position="31"/>
    </location>
</feature>
<organism evidence="2 3">
    <name type="scientific">Candidatus Tokpelaia hoelldobleri</name>
    <dbReference type="NCBI Taxonomy" id="1902579"/>
    <lineage>
        <taxon>Bacteria</taxon>
        <taxon>Pseudomonadati</taxon>
        <taxon>Pseudomonadota</taxon>
        <taxon>Alphaproteobacteria</taxon>
        <taxon>Hyphomicrobiales</taxon>
        <taxon>Candidatus Tokpelaia</taxon>
    </lineage>
</organism>
<dbReference type="GO" id="GO:0005886">
    <property type="term" value="C:plasma membrane"/>
    <property type="evidence" value="ECO:0007669"/>
    <property type="project" value="TreeGrafter"/>
</dbReference>
<keyword evidence="1" id="KW-0812">Transmembrane</keyword>
<dbReference type="Pfam" id="PF04304">
    <property type="entry name" value="DUF454"/>
    <property type="match status" value="1"/>
</dbReference>
<feature type="transmembrane region" description="Helical" evidence="1">
    <location>
        <begin position="83"/>
        <end position="104"/>
    </location>
</feature>
<keyword evidence="1" id="KW-0472">Membrane</keyword>
<dbReference type="EMBL" id="CP017315">
    <property type="protein sequence ID" value="AQS42303.1"/>
    <property type="molecule type" value="Genomic_DNA"/>
</dbReference>
<dbReference type="Proteomes" id="UP000188912">
    <property type="component" value="Chromosome"/>
</dbReference>
<accession>A0A1U9JWS6</accession>
<evidence type="ECO:0008006" key="4">
    <source>
        <dbReference type="Google" id="ProtNLM"/>
    </source>
</evidence>
<keyword evidence="1" id="KW-1133">Transmembrane helix</keyword>
<dbReference type="PANTHER" id="PTHR35813:SF1">
    <property type="entry name" value="INNER MEMBRANE PROTEIN YBAN"/>
    <property type="match status" value="1"/>
</dbReference>
<protein>
    <recommendedName>
        <fullName evidence="4">DUF454 domain-containing protein</fullName>
    </recommendedName>
</protein>
<name>A0A1U9JWS6_9HYPH</name>
<dbReference type="PANTHER" id="PTHR35813">
    <property type="entry name" value="INNER MEMBRANE PROTEIN YBAN"/>
    <property type="match status" value="1"/>
</dbReference>
<feature type="transmembrane region" description="Helical" evidence="1">
    <location>
        <begin position="110"/>
        <end position="128"/>
    </location>
</feature>
<dbReference type="InterPro" id="IPR007401">
    <property type="entry name" value="DUF454"/>
</dbReference>
<reference evidence="2 3" key="2">
    <citation type="journal article" date="2016" name="Sci. Rep.">
        <title>The genome of Rhizobiales bacteria in predatory ants reveals urease gene functions but no genes for nitrogen fixation.</title>
        <authorList>
            <person name="Neuvonen M.M."/>
            <person name="Tamarit D."/>
            <person name="Naslund K."/>
            <person name="Liebig J."/>
            <person name="Feldhaar H."/>
            <person name="Moran N.A."/>
            <person name="Guy L."/>
            <person name="Andersson S.G."/>
        </authorList>
    </citation>
    <scope>NUCLEOTIDE SEQUENCE [LARGE SCALE GENOMIC DNA]</scope>
    <source>
        <strain evidence="2 3">Hsal</strain>
    </source>
</reference>
<evidence type="ECO:0000256" key="1">
    <source>
        <dbReference type="SAM" id="Phobius"/>
    </source>
</evidence>
<reference evidence="2 3" key="1">
    <citation type="journal article" date="2010" name="Science">
        <title>Genomic comparison of the ants Camponotus floridanus and Harpegnathos saltator.</title>
        <authorList>
            <person name="Bonasio R."/>
            <person name="Zhang G."/>
            <person name="Ye C."/>
            <person name="Mutti N.S."/>
            <person name="Fang X."/>
            <person name="Qin N."/>
            <person name="Donahue G."/>
            <person name="Yang P."/>
            <person name="Li Q."/>
            <person name="Li C."/>
            <person name="Zhang P."/>
            <person name="Huang Z."/>
            <person name="Berger S.L."/>
            <person name="Reinberg D."/>
            <person name="Wang J."/>
            <person name="Liebig J."/>
        </authorList>
    </citation>
    <scope>NUCLEOTIDE SEQUENCE [LARGE SCALE GENOMIC DNA]</scope>
    <source>
        <strain evidence="2 3">Hsal</strain>
    </source>
</reference>
<proteinExistence type="predicted"/>
<evidence type="ECO:0000313" key="2">
    <source>
        <dbReference type="EMBL" id="AQS42303.1"/>
    </source>
</evidence>